<dbReference type="PANTHER" id="PTHR10778">
    <property type="entry name" value="SOLUTE CARRIER FAMILY 35 MEMBER B"/>
    <property type="match status" value="1"/>
</dbReference>
<dbReference type="PANTHER" id="PTHR10778:SF8">
    <property type="entry name" value="ADENOSINE 3'-PHOSPHO 5'-PHOSPHOSULFATE TRANSPORTER 2"/>
    <property type="match status" value="1"/>
</dbReference>
<evidence type="ECO:0000256" key="6">
    <source>
        <dbReference type="SAM" id="MobiDB-lite"/>
    </source>
</evidence>
<evidence type="ECO:0000256" key="4">
    <source>
        <dbReference type="ARBA" id="ARBA00022989"/>
    </source>
</evidence>
<feature type="transmembrane region" description="Helical" evidence="7">
    <location>
        <begin position="159"/>
        <end position="177"/>
    </location>
</feature>
<accession>A0ABR2IN15</accession>
<keyword evidence="3 7" id="KW-0812">Transmembrane</keyword>
<feature type="transmembrane region" description="Helical" evidence="7">
    <location>
        <begin position="249"/>
        <end position="267"/>
    </location>
</feature>
<feature type="transmembrane region" description="Helical" evidence="7">
    <location>
        <begin position="197"/>
        <end position="215"/>
    </location>
</feature>
<dbReference type="InterPro" id="IPR037185">
    <property type="entry name" value="EmrE-like"/>
</dbReference>
<evidence type="ECO:0000313" key="9">
    <source>
        <dbReference type="Proteomes" id="UP001470230"/>
    </source>
</evidence>
<keyword evidence="4 7" id="KW-1133">Transmembrane helix</keyword>
<organism evidence="8 9">
    <name type="scientific">Tritrichomonas musculus</name>
    <dbReference type="NCBI Taxonomy" id="1915356"/>
    <lineage>
        <taxon>Eukaryota</taxon>
        <taxon>Metamonada</taxon>
        <taxon>Parabasalia</taxon>
        <taxon>Tritrichomonadida</taxon>
        <taxon>Tritrichomonadidae</taxon>
        <taxon>Tritrichomonas</taxon>
    </lineage>
</organism>
<dbReference type="EMBL" id="JAPFFF010000015">
    <property type="protein sequence ID" value="KAK8866305.1"/>
    <property type="molecule type" value="Genomic_DNA"/>
</dbReference>
<evidence type="ECO:0000313" key="8">
    <source>
        <dbReference type="EMBL" id="KAK8866305.1"/>
    </source>
</evidence>
<feature type="transmembrane region" description="Helical" evidence="7">
    <location>
        <begin position="96"/>
        <end position="115"/>
    </location>
</feature>
<comment type="subcellular location">
    <subcellularLocation>
        <location evidence="1">Membrane</location>
        <topology evidence="1">Multi-pass membrane protein</topology>
    </subcellularLocation>
</comment>
<feature type="transmembrane region" description="Helical" evidence="7">
    <location>
        <begin position="44"/>
        <end position="62"/>
    </location>
</feature>
<sequence length="303" mass="33517">MKHYRFQESVFLTFIQFVGYAALSFPTLLKLISGRITLKSPLKSYIITSLALALSMGLTNFATLRLSYATSVLFKSSKLIPVMIGNIIFLKKKPQLSEVVSVIFMVMGLIGISLGDFKGKNKFDMPGIITISFSLIFGAVASNMEDKVMSQYGASQDELISMLYSTGALMMGILSVFTGQMSKGIERMVSNPSCVPYVLFFSSLGAIGIQFVYLNMKVFGSLLTVMVTSLRKALTVILSFIIFKDKKFTMWHAVAIFLIATGMAINVHDKATSKQKVPEESMALINNSENKKHSPFYNDKTDL</sequence>
<name>A0ABR2IN15_9EUKA</name>
<comment type="caution">
    <text evidence="8">The sequence shown here is derived from an EMBL/GenBank/DDBJ whole genome shotgun (WGS) entry which is preliminary data.</text>
</comment>
<protein>
    <submittedName>
        <fullName evidence="8">Uncharacterized protein</fullName>
    </submittedName>
</protein>
<gene>
    <name evidence="8" type="ORF">M9Y10_009265</name>
</gene>
<proteinExistence type="predicted"/>
<evidence type="ECO:0000256" key="1">
    <source>
        <dbReference type="ARBA" id="ARBA00004141"/>
    </source>
</evidence>
<feature type="transmembrane region" description="Helical" evidence="7">
    <location>
        <begin position="222"/>
        <end position="243"/>
    </location>
</feature>
<feature type="transmembrane region" description="Helical" evidence="7">
    <location>
        <begin position="68"/>
        <end position="89"/>
    </location>
</feature>
<keyword evidence="2" id="KW-0813">Transport</keyword>
<feature type="transmembrane region" description="Helical" evidence="7">
    <location>
        <begin position="12"/>
        <end position="32"/>
    </location>
</feature>
<feature type="transmembrane region" description="Helical" evidence="7">
    <location>
        <begin position="127"/>
        <end position="144"/>
    </location>
</feature>
<reference evidence="8 9" key="1">
    <citation type="submission" date="2024-04" db="EMBL/GenBank/DDBJ databases">
        <title>Tritrichomonas musculus Genome.</title>
        <authorList>
            <person name="Alves-Ferreira E."/>
            <person name="Grigg M."/>
            <person name="Lorenzi H."/>
            <person name="Galac M."/>
        </authorList>
    </citation>
    <scope>NUCLEOTIDE SEQUENCE [LARGE SCALE GENOMIC DNA]</scope>
    <source>
        <strain evidence="8 9">EAF2021</strain>
    </source>
</reference>
<keyword evidence="5 7" id="KW-0472">Membrane</keyword>
<dbReference type="InterPro" id="IPR013657">
    <property type="entry name" value="SCL35B1-4/HUT1"/>
</dbReference>
<keyword evidence="9" id="KW-1185">Reference proteome</keyword>
<feature type="region of interest" description="Disordered" evidence="6">
    <location>
        <begin position="284"/>
        <end position="303"/>
    </location>
</feature>
<dbReference type="Proteomes" id="UP001470230">
    <property type="component" value="Unassembled WGS sequence"/>
</dbReference>
<evidence type="ECO:0000256" key="3">
    <source>
        <dbReference type="ARBA" id="ARBA00022692"/>
    </source>
</evidence>
<evidence type="ECO:0000256" key="5">
    <source>
        <dbReference type="ARBA" id="ARBA00023136"/>
    </source>
</evidence>
<evidence type="ECO:0000256" key="7">
    <source>
        <dbReference type="SAM" id="Phobius"/>
    </source>
</evidence>
<dbReference type="SUPFAM" id="SSF103481">
    <property type="entry name" value="Multidrug resistance efflux transporter EmrE"/>
    <property type="match status" value="1"/>
</dbReference>
<dbReference type="Pfam" id="PF08449">
    <property type="entry name" value="UAA"/>
    <property type="match status" value="1"/>
</dbReference>
<evidence type="ECO:0000256" key="2">
    <source>
        <dbReference type="ARBA" id="ARBA00022448"/>
    </source>
</evidence>